<dbReference type="PROSITE" id="PS51257">
    <property type="entry name" value="PROKAR_LIPOPROTEIN"/>
    <property type="match status" value="1"/>
</dbReference>
<dbReference type="PANTHER" id="PTHR43649:SF12">
    <property type="entry name" value="DIACETYLCHITOBIOSE BINDING PROTEIN DASA"/>
    <property type="match status" value="1"/>
</dbReference>
<sequence>MKKVSKTFAVLLAVMVAMTAFAGCGSKTQESVRTEEGTKTTTETAEPAEPVTIRIATMFGGTDPATEVYKKAIEDYMAANPNVKIVDESMTSIGDEYRTKIKTDYAAGNEPEIIFFYTAADAKPLIENGKVMAYDEIWKTYPEVGKDITDGIKESMREFDGKIYALPVTGFYEGLFVNKEIFEANGLELPTDWAKLEKAVEVLSTKGIVPIAGPLGQSHYLIEHFVLSAAGEEGHKDVFANGVNPDWYTAFNNIKAFYEKKAFSEDAINMDIEGSQMLFKNEKAAMILEGSWFIGGCDPALQEKMTVIPMPSFTNGKKDPTSIVAGFSSGYYISTKGYNDESKRDIIIDLVSYLTTADMIAKMAEANGGTPAASVKVPGLSSVASAGHAMVAAAKALNMPIDSRLTPEAFNYIVKQGTPYIAAGKSTPEAVLEEVRKIHLGE</sequence>
<feature type="region of interest" description="Disordered" evidence="1">
    <location>
        <begin position="27"/>
        <end position="46"/>
    </location>
</feature>
<protein>
    <submittedName>
        <fullName evidence="3">Extracellular solute-binding protein</fullName>
    </submittedName>
</protein>
<dbReference type="SUPFAM" id="SSF53850">
    <property type="entry name" value="Periplasmic binding protein-like II"/>
    <property type="match status" value="1"/>
</dbReference>
<dbReference type="Gene3D" id="3.40.190.10">
    <property type="entry name" value="Periplasmic binding protein-like II"/>
    <property type="match status" value="2"/>
</dbReference>
<feature type="signal peptide" evidence="2">
    <location>
        <begin position="1"/>
        <end position="22"/>
    </location>
</feature>
<dbReference type="PANTHER" id="PTHR43649">
    <property type="entry name" value="ARABINOSE-BINDING PROTEIN-RELATED"/>
    <property type="match status" value="1"/>
</dbReference>
<evidence type="ECO:0000256" key="2">
    <source>
        <dbReference type="SAM" id="SignalP"/>
    </source>
</evidence>
<evidence type="ECO:0000256" key="1">
    <source>
        <dbReference type="SAM" id="MobiDB-lite"/>
    </source>
</evidence>
<organism evidence="3 4">
    <name type="scientific">Defluviitalea saccharophila</name>
    <dbReference type="NCBI Taxonomy" id="879970"/>
    <lineage>
        <taxon>Bacteria</taxon>
        <taxon>Bacillati</taxon>
        <taxon>Bacillota</taxon>
        <taxon>Clostridia</taxon>
        <taxon>Lachnospirales</taxon>
        <taxon>Defluviitaleaceae</taxon>
        <taxon>Defluviitalea</taxon>
    </lineage>
</organism>
<name>A0ABZ2Y274_9FIRM</name>
<dbReference type="Proteomes" id="UP001486565">
    <property type="component" value="Chromosome"/>
</dbReference>
<keyword evidence="2" id="KW-0732">Signal</keyword>
<dbReference type="InterPro" id="IPR006059">
    <property type="entry name" value="SBP"/>
</dbReference>
<feature type="chain" id="PRO_5047275342" evidence="2">
    <location>
        <begin position="23"/>
        <end position="442"/>
    </location>
</feature>
<accession>A0ABZ2Y274</accession>
<gene>
    <name evidence="3" type="ORF">QBE51_11625</name>
</gene>
<dbReference type="RefSeq" id="WP_341876434.1">
    <property type="nucleotide sequence ID" value="NZ_CP121687.1"/>
</dbReference>
<evidence type="ECO:0000313" key="4">
    <source>
        <dbReference type="Proteomes" id="UP001486565"/>
    </source>
</evidence>
<dbReference type="InterPro" id="IPR050490">
    <property type="entry name" value="Bact_solute-bd_prot1"/>
</dbReference>
<dbReference type="EMBL" id="CP121687">
    <property type="protein sequence ID" value="WZL69438.1"/>
    <property type="molecule type" value="Genomic_DNA"/>
</dbReference>
<proteinExistence type="predicted"/>
<dbReference type="Pfam" id="PF01547">
    <property type="entry name" value="SBP_bac_1"/>
    <property type="match status" value="1"/>
</dbReference>
<reference evidence="3 4" key="1">
    <citation type="submission" date="2023-03" db="EMBL/GenBank/DDBJ databases">
        <title>Novel Species.</title>
        <authorList>
            <person name="Ma S."/>
        </authorList>
    </citation>
    <scope>NUCLEOTIDE SEQUENCE [LARGE SCALE GENOMIC DNA]</scope>
    <source>
        <strain evidence="3 4">LIND6LT2</strain>
    </source>
</reference>
<evidence type="ECO:0000313" key="3">
    <source>
        <dbReference type="EMBL" id="WZL69438.1"/>
    </source>
</evidence>
<keyword evidence="4" id="KW-1185">Reference proteome</keyword>